<evidence type="ECO:0000256" key="6">
    <source>
        <dbReference type="ARBA" id="ARBA00023125"/>
    </source>
</evidence>
<dbReference type="InterPro" id="IPR021027">
    <property type="entry name" value="Transposase_put_HTH"/>
</dbReference>
<dbReference type="GO" id="GO:0032196">
    <property type="term" value="P:transposition"/>
    <property type="evidence" value="ECO:0007669"/>
    <property type="project" value="UniProtKB-KW"/>
</dbReference>
<feature type="domain" description="Probable transposase IS891/IS1136/IS1341" evidence="8">
    <location>
        <begin position="177"/>
        <end position="282"/>
    </location>
</feature>
<evidence type="ECO:0000256" key="4">
    <source>
        <dbReference type="ARBA" id="ARBA00022723"/>
    </source>
</evidence>
<dbReference type="GO" id="GO:0046872">
    <property type="term" value="F:metal ion binding"/>
    <property type="evidence" value="ECO:0007669"/>
    <property type="project" value="UniProtKB-KW"/>
</dbReference>
<feature type="domain" description="Cas12f1-like TNB" evidence="9">
    <location>
        <begin position="295"/>
        <end position="361"/>
    </location>
</feature>
<keyword evidence="7" id="KW-0233">DNA recombination</keyword>
<dbReference type="GO" id="GO:0003677">
    <property type="term" value="F:DNA binding"/>
    <property type="evidence" value="ECO:0007669"/>
    <property type="project" value="UniProtKB-KW"/>
</dbReference>
<reference evidence="11 12" key="1">
    <citation type="submission" date="2019-02" db="EMBL/GenBank/DDBJ databases">
        <title>Arundinibacter roseus gen. nov., sp. nov., a new member of the family Cytophagaceae.</title>
        <authorList>
            <person name="Szuroczki S."/>
            <person name="Khayer B."/>
            <person name="Sproer C."/>
            <person name="Toumi M."/>
            <person name="Szabo A."/>
            <person name="Felfoldi T."/>
            <person name="Schumann P."/>
            <person name="Toth E."/>
        </authorList>
    </citation>
    <scope>NUCLEOTIDE SEQUENCE [LARGE SCALE GENOMIC DNA]</scope>
    <source>
        <strain evidence="11 12">DMA-k-7a</strain>
    </source>
</reference>
<dbReference type="NCBIfam" id="NF040570">
    <property type="entry name" value="guided_TnpB"/>
    <property type="match status" value="1"/>
</dbReference>
<keyword evidence="3" id="KW-0815">Transposition</keyword>
<evidence type="ECO:0000256" key="7">
    <source>
        <dbReference type="ARBA" id="ARBA00023172"/>
    </source>
</evidence>
<name>A0A4R4K205_9BACT</name>
<evidence type="ECO:0000259" key="10">
    <source>
        <dbReference type="Pfam" id="PF12323"/>
    </source>
</evidence>
<dbReference type="PANTHER" id="PTHR30405:SF25">
    <property type="entry name" value="RNA-GUIDED DNA ENDONUCLEASE INSQ-RELATED"/>
    <property type="match status" value="1"/>
</dbReference>
<evidence type="ECO:0000313" key="11">
    <source>
        <dbReference type="EMBL" id="TDB60401.1"/>
    </source>
</evidence>
<accession>A0A4R4K205</accession>
<gene>
    <name evidence="11" type="ORF">EZE20_20940</name>
</gene>
<evidence type="ECO:0000256" key="3">
    <source>
        <dbReference type="ARBA" id="ARBA00022578"/>
    </source>
</evidence>
<dbReference type="InterPro" id="IPR001959">
    <property type="entry name" value="Transposase"/>
</dbReference>
<comment type="caution">
    <text evidence="11">The sequence shown here is derived from an EMBL/GenBank/DDBJ whole genome shotgun (WGS) entry which is preliminary data.</text>
</comment>
<dbReference type="AlphaFoldDB" id="A0A4R4K205"/>
<dbReference type="Pfam" id="PF12323">
    <property type="entry name" value="HTH_OrfB_IS605"/>
    <property type="match status" value="1"/>
</dbReference>
<dbReference type="GO" id="GO:0006310">
    <property type="term" value="P:DNA recombination"/>
    <property type="evidence" value="ECO:0007669"/>
    <property type="project" value="UniProtKB-KW"/>
</dbReference>
<evidence type="ECO:0000259" key="9">
    <source>
        <dbReference type="Pfam" id="PF07282"/>
    </source>
</evidence>
<evidence type="ECO:0000256" key="2">
    <source>
        <dbReference type="ARBA" id="ARBA00011044"/>
    </source>
</evidence>
<feature type="domain" description="Transposase putative helix-turn-helix" evidence="10">
    <location>
        <begin position="14"/>
        <end position="59"/>
    </location>
</feature>
<dbReference type="Pfam" id="PF07282">
    <property type="entry name" value="Cas12f1-like_TNB"/>
    <property type="match status" value="1"/>
</dbReference>
<keyword evidence="6" id="KW-0238">DNA-binding</keyword>
<dbReference type="InterPro" id="IPR010095">
    <property type="entry name" value="Cas12f1-like_TNB"/>
</dbReference>
<dbReference type="Pfam" id="PF01385">
    <property type="entry name" value="OrfB_IS605"/>
    <property type="match status" value="1"/>
</dbReference>
<sequence length="378" mass="43322">MTQRYCYFCYICVMEVIQTYKYKLKPTTQQANLLDNWIGTCRFVYNLALDCKIQSYQKGVRLSKYDLMKQLPGLKEVEWIQSVPSQSLQNVIERLDVAYQKFFSGGGFPKWAKRGEYNSILFKSVSQTATGFVLPKVGQLKVFKDRMPTGKLKTAIIIKESNGYFMCVTFGIESKNLYPTDENQVVGIDMGIAHFLTDSKGCYVENPKYTKKYQARLRVKNRSLARKKKGSGRFKKTKSELSRLHSKIANVRKDFSHKVSLKYVKENTLIVCEDLKVRNMIKFGNLSKSIADVSWSGFFDKLSYKSKLYEKRFVQVNPKFTSQKCNSCGHIAKENRLNQANFHCVSCGHQQNADFNAAKNILGEGIALNRQREAIACA</sequence>
<dbReference type="InterPro" id="IPR051399">
    <property type="entry name" value="RNA-guided_DNA_endo/Transpos"/>
</dbReference>
<keyword evidence="12" id="KW-1185">Reference proteome</keyword>
<evidence type="ECO:0000256" key="1">
    <source>
        <dbReference type="ARBA" id="ARBA00008761"/>
    </source>
</evidence>
<dbReference type="Proteomes" id="UP000295706">
    <property type="component" value="Unassembled WGS sequence"/>
</dbReference>
<protein>
    <submittedName>
        <fullName evidence="11">Transposase</fullName>
    </submittedName>
</protein>
<evidence type="ECO:0000259" key="8">
    <source>
        <dbReference type="Pfam" id="PF01385"/>
    </source>
</evidence>
<organism evidence="11 12">
    <name type="scientific">Arundinibacter roseus</name>
    <dbReference type="NCBI Taxonomy" id="2070510"/>
    <lineage>
        <taxon>Bacteria</taxon>
        <taxon>Pseudomonadati</taxon>
        <taxon>Bacteroidota</taxon>
        <taxon>Cytophagia</taxon>
        <taxon>Cytophagales</taxon>
        <taxon>Spirosomataceae</taxon>
        <taxon>Arundinibacter</taxon>
    </lineage>
</organism>
<dbReference type="OrthoDB" id="1551477at2"/>
<evidence type="ECO:0000313" key="12">
    <source>
        <dbReference type="Proteomes" id="UP000295706"/>
    </source>
</evidence>
<evidence type="ECO:0000256" key="5">
    <source>
        <dbReference type="ARBA" id="ARBA00022833"/>
    </source>
</evidence>
<dbReference type="PANTHER" id="PTHR30405">
    <property type="entry name" value="TRANSPOSASE"/>
    <property type="match status" value="1"/>
</dbReference>
<keyword evidence="4" id="KW-0479">Metal-binding</keyword>
<comment type="similarity">
    <text evidence="1">In the C-terminal section; belongs to the transposase 35 family.</text>
</comment>
<dbReference type="EMBL" id="SMJU01000017">
    <property type="protein sequence ID" value="TDB60401.1"/>
    <property type="molecule type" value="Genomic_DNA"/>
</dbReference>
<comment type="similarity">
    <text evidence="2">In the N-terminal section; belongs to the transposase 2 family.</text>
</comment>
<dbReference type="NCBIfam" id="TIGR01766">
    <property type="entry name" value="IS200/IS605 family accessory protein TnpB-like domain"/>
    <property type="match status" value="1"/>
</dbReference>
<keyword evidence="5" id="KW-0862">Zinc</keyword>
<proteinExistence type="inferred from homology"/>